<dbReference type="Pfam" id="PF14667">
    <property type="entry name" value="Polysacc_synt_C"/>
    <property type="match status" value="1"/>
</dbReference>
<dbReference type="Gene3D" id="2.60.120.10">
    <property type="entry name" value="Jelly Rolls"/>
    <property type="match status" value="1"/>
</dbReference>
<feature type="domain" description="NAD-dependent epimerase/dehydratase" evidence="1">
    <location>
        <begin position="3"/>
        <end position="179"/>
    </location>
</feature>
<dbReference type="OrthoDB" id="9795501at2"/>
<evidence type="ECO:0000313" key="4">
    <source>
        <dbReference type="Proteomes" id="UP000238954"/>
    </source>
</evidence>
<evidence type="ECO:0000259" key="2">
    <source>
        <dbReference type="Pfam" id="PF14667"/>
    </source>
</evidence>
<accession>A0A2S8B4W0</accession>
<dbReference type="InterPro" id="IPR036291">
    <property type="entry name" value="NAD(P)-bd_dom_sf"/>
</dbReference>
<sequence length="371" mass="40152">MKIAVTGAGGLIGWHAAGRIHAAICAARFRGAPPPYDLIQIDHATFADAARLSAALEGVDAVLHFAGVNRGEEAVVERANPDIARALVRGLETAGVTPHIVYANSTHAASDTPYGRSKRIAGEILAAFAPSYTDLVLPHIFGECARPNYNNVTATLIDTLWRGETPSINADGRVQLLHAGAAAQMAIDAVLDGRTGRLAPKGRDMTVADLDAKLRHFHALYTANIFPDLSDPFDLALFNTYRTGGYPTHYPRPLKVNADPRGILFESAKGGNAAQSFLSTTLPGQKRGDHFHLDLVERFLVVKGEALIRIRRVLTDDVQEFAVSGDRPVAIDMPPLHTHNIENRGEGEVITFFWSHHLFDPANPDTYADPV</sequence>
<evidence type="ECO:0000259" key="1">
    <source>
        <dbReference type="Pfam" id="PF01370"/>
    </source>
</evidence>
<protein>
    <submittedName>
        <fullName evidence="3">Capsule biosynthesis protein CapF</fullName>
    </submittedName>
</protein>
<proteinExistence type="predicted"/>
<dbReference type="SUPFAM" id="SSF51735">
    <property type="entry name" value="NAD(P)-binding Rossmann-fold domains"/>
    <property type="match status" value="1"/>
</dbReference>
<dbReference type="InterPro" id="IPR014710">
    <property type="entry name" value="RmlC-like_jellyroll"/>
</dbReference>
<dbReference type="SUPFAM" id="SSF51182">
    <property type="entry name" value="RmlC-like cupins"/>
    <property type="match status" value="1"/>
</dbReference>
<keyword evidence="4" id="KW-1185">Reference proteome</keyword>
<gene>
    <name evidence="3" type="ORF">CVO77_02210</name>
</gene>
<organism evidence="3 4">
    <name type="scientific">Sphingopyxis lindanitolerans</name>
    <dbReference type="NCBI Taxonomy" id="2054227"/>
    <lineage>
        <taxon>Bacteria</taxon>
        <taxon>Pseudomonadati</taxon>
        <taxon>Pseudomonadota</taxon>
        <taxon>Alphaproteobacteria</taxon>
        <taxon>Sphingomonadales</taxon>
        <taxon>Sphingomonadaceae</taxon>
        <taxon>Sphingopyxis</taxon>
    </lineage>
</organism>
<dbReference type="RefSeq" id="WP_105997694.1">
    <property type="nucleotide sequence ID" value="NZ_CM009578.1"/>
</dbReference>
<feature type="domain" description="Capsular polysaccharide assembling protein CapF C-terminal" evidence="2">
    <location>
        <begin position="257"/>
        <end position="367"/>
    </location>
</feature>
<name>A0A2S8B4W0_9SPHN</name>
<dbReference type="InterPro" id="IPR029303">
    <property type="entry name" value="CapF_C"/>
</dbReference>
<dbReference type="InterPro" id="IPR011051">
    <property type="entry name" value="RmlC_Cupin_sf"/>
</dbReference>
<evidence type="ECO:0000313" key="3">
    <source>
        <dbReference type="EMBL" id="PQM27435.1"/>
    </source>
</evidence>
<dbReference type="Gene3D" id="3.40.50.720">
    <property type="entry name" value="NAD(P)-binding Rossmann-like Domain"/>
    <property type="match status" value="1"/>
</dbReference>
<dbReference type="AlphaFoldDB" id="A0A2S8B4W0"/>
<comment type="caution">
    <text evidence="3">The sequence shown here is derived from an EMBL/GenBank/DDBJ whole genome shotgun (WGS) entry which is preliminary data.</text>
</comment>
<dbReference type="Pfam" id="PF01370">
    <property type="entry name" value="Epimerase"/>
    <property type="match status" value="1"/>
</dbReference>
<dbReference type="Proteomes" id="UP000238954">
    <property type="component" value="Chromosome"/>
</dbReference>
<dbReference type="InterPro" id="IPR001509">
    <property type="entry name" value="Epimerase_deHydtase"/>
</dbReference>
<dbReference type="EMBL" id="PHFW01000002">
    <property type="protein sequence ID" value="PQM27435.1"/>
    <property type="molecule type" value="Genomic_DNA"/>
</dbReference>
<reference evidence="4" key="1">
    <citation type="submission" date="2017-11" db="EMBL/GenBank/DDBJ databases">
        <title>The complete genome sequence of Sphingopyxis pomeranensis sp. nov. strain WS5A3p.</title>
        <authorList>
            <person name="Kaminski M.A."/>
        </authorList>
    </citation>
    <scope>NUCLEOTIDE SEQUENCE [LARGE SCALE GENOMIC DNA]</scope>
    <source>
        <strain evidence="4">WS5A3p</strain>
    </source>
</reference>